<evidence type="ECO:0000313" key="2">
    <source>
        <dbReference type="EMBL" id="GCB25892.1"/>
    </source>
</evidence>
<keyword evidence="3" id="KW-1185">Reference proteome</keyword>
<name>A0A401L314_ASPAW</name>
<protein>
    <submittedName>
        <fullName evidence="2">Uncharacterized protein</fullName>
    </submittedName>
</protein>
<feature type="region of interest" description="Disordered" evidence="1">
    <location>
        <begin position="376"/>
        <end position="398"/>
    </location>
</feature>
<organism evidence="2 3">
    <name type="scientific">Aspergillus awamori</name>
    <name type="common">Black koji mold</name>
    <dbReference type="NCBI Taxonomy" id="105351"/>
    <lineage>
        <taxon>Eukaryota</taxon>
        <taxon>Fungi</taxon>
        <taxon>Dikarya</taxon>
        <taxon>Ascomycota</taxon>
        <taxon>Pezizomycotina</taxon>
        <taxon>Eurotiomycetes</taxon>
        <taxon>Eurotiomycetidae</taxon>
        <taxon>Eurotiales</taxon>
        <taxon>Aspergillaceae</taxon>
        <taxon>Aspergillus</taxon>
    </lineage>
</organism>
<evidence type="ECO:0000256" key="1">
    <source>
        <dbReference type="SAM" id="MobiDB-lite"/>
    </source>
</evidence>
<reference evidence="2 3" key="1">
    <citation type="submission" date="2016-09" db="EMBL/GenBank/DDBJ databases">
        <title>Aspergillus awamori IFM 58123T.</title>
        <authorList>
            <person name="Kusuya Y."/>
            <person name="Shimizu M."/>
            <person name="Takahashi H."/>
            <person name="Yaguchi T."/>
        </authorList>
    </citation>
    <scope>NUCLEOTIDE SEQUENCE [LARGE SCALE GENOMIC DNA]</scope>
    <source>
        <strain evidence="2 3">IFM 58123</strain>
    </source>
</reference>
<accession>A0A401L314</accession>
<proteinExistence type="predicted"/>
<comment type="caution">
    <text evidence="2">The sequence shown here is derived from an EMBL/GenBank/DDBJ whole genome shotgun (WGS) entry which is preliminary data.</text>
</comment>
<dbReference type="AlphaFoldDB" id="A0A401L314"/>
<gene>
    <name evidence="2" type="ORF">AAWM_08777</name>
</gene>
<dbReference type="EMBL" id="BDHI01000023">
    <property type="protein sequence ID" value="GCB25892.1"/>
    <property type="molecule type" value="Genomic_DNA"/>
</dbReference>
<dbReference type="Proteomes" id="UP000286921">
    <property type="component" value="Unassembled WGS sequence"/>
</dbReference>
<evidence type="ECO:0000313" key="3">
    <source>
        <dbReference type="Proteomes" id="UP000286921"/>
    </source>
</evidence>
<sequence>MHRPRTVNRRDWRVGGGVEGHTGVGVGAAGGRVRFAKTSTTGVTTEPRVGGMCGWPTFHFWTIERLRAGPWAREGRWYYVEGERQLISAAGSPPTLLPCQAGHLSVTGGAQVLRGLASGTGVPAHPGPLVFLPARLLAESETRRLNHARGCPLLPGCLKSGGRSRSPAPMESVDRWPLASLLLQIPGGAAPREPPFVGVSAGLDPPPEGRMPQPASACKGDSWPGLPACGPVPGATVGAIGWSSVYSRCAGGVAVAGHFVCPFQSEAYVTRCLFGGFGNSVNHRVFERTLRPLVFPGHACPSVIAALKPGLCVGSPSPLRGDGPERQRRHRVRSLERMGLVTCSVGLAGACRRFPNHSFQVDLGSVGIPAELKHINKRRKRNQPDASVTASEAARAQI</sequence>